<evidence type="ECO:0000256" key="1">
    <source>
        <dbReference type="SAM" id="Coils"/>
    </source>
</evidence>
<dbReference type="EMBL" id="CP069023">
    <property type="protein sequence ID" value="QRC90552.1"/>
    <property type="molecule type" value="Genomic_DNA"/>
</dbReference>
<accession>A0A7U2HWC9</accession>
<protein>
    <submittedName>
        <fullName evidence="2">Uncharacterized protein</fullName>
    </submittedName>
</protein>
<organism evidence="2 3">
    <name type="scientific">Phaeosphaeria nodorum (strain SN15 / ATCC MYA-4574 / FGSC 10173)</name>
    <name type="common">Glume blotch fungus</name>
    <name type="synonym">Parastagonospora nodorum</name>
    <dbReference type="NCBI Taxonomy" id="321614"/>
    <lineage>
        <taxon>Eukaryota</taxon>
        <taxon>Fungi</taxon>
        <taxon>Dikarya</taxon>
        <taxon>Ascomycota</taxon>
        <taxon>Pezizomycotina</taxon>
        <taxon>Dothideomycetes</taxon>
        <taxon>Pleosporomycetidae</taxon>
        <taxon>Pleosporales</taxon>
        <taxon>Pleosporineae</taxon>
        <taxon>Phaeosphaeriaceae</taxon>
        <taxon>Parastagonospora</taxon>
    </lineage>
</organism>
<reference evidence="3" key="1">
    <citation type="journal article" date="2021" name="BMC Genomics">
        <title>Chromosome-level genome assembly and manually-curated proteome of model necrotroph Parastagonospora nodorum Sn15 reveals a genome-wide trove of candidate effector homologs, and redundancy of virulence-related functions within an accessory chromosome.</title>
        <authorList>
            <person name="Bertazzoni S."/>
            <person name="Jones D.A.B."/>
            <person name="Phan H.T."/>
            <person name="Tan K.-C."/>
            <person name="Hane J.K."/>
        </authorList>
    </citation>
    <scope>NUCLEOTIDE SEQUENCE [LARGE SCALE GENOMIC DNA]</scope>
    <source>
        <strain evidence="3">SN15 / ATCC MYA-4574 / FGSC 10173)</strain>
    </source>
</reference>
<keyword evidence="1" id="KW-0175">Coiled coil</keyword>
<name>A0A7U2HWC9_PHANO</name>
<gene>
    <name evidence="2" type="ORF">JI435_000700</name>
</gene>
<dbReference type="VEuPathDB" id="FungiDB:JI435_000700"/>
<sequence length="176" mass="20287">MCKHNTSRQACEKCIRITAKEERSQKRQEIIRKQVSEQKLLSEEKTQKRRDDAAEKFLNGFYTMTAGPSAMKNQNHLPDFSTVALPSVKTPARTVAPVGAPQVSSQAFRFTHRDKQRNGNVTYVQGMNGRRLKVVNGELGPFQKLEMQAVQQAAKEVERKIQREKEEQDRMERRNQ</sequence>
<evidence type="ECO:0000313" key="2">
    <source>
        <dbReference type="EMBL" id="QRC90552.1"/>
    </source>
</evidence>
<keyword evidence="3" id="KW-1185">Reference proteome</keyword>
<feature type="coiled-coil region" evidence="1">
    <location>
        <begin position="147"/>
        <end position="174"/>
    </location>
</feature>
<evidence type="ECO:0000313" key="3">
    <source>
        <dbReference type="Proteomes" id="UP000663193"/>
    </source>
</evidence>
<dbReference type="Proteomes" id="UP000663193">
    <property type="component" value="Chromosome 1"/>
</dbReference>
<proteinExistence type="predicted"/>
<dbReference type="AlphaFoldDB" id="A0A7U2HWC9"/>